<comment type="caution">
    <text evidence="4">The sequence shown here is derived from an EMBL/GenBank/DDBJ whole genome shotgun (WGS) entry which is preliminary data.</text>
</comment>
<evidence type="ECO:0000259" key="3">
    <source>
        <dbReference type="Pfam" id="PF01648"/>
    </source>
</evidence>
<evidence type="ECO:0000313" key="4">
    <source>
        <dbReference type="EMBL" id="KFC83039.1"/>
    </source>
</evidence>
<protein>
    <submittedName>
        <fullName evidence="4">4'-phosphopantetheinyl transferase</fullName>
        <ecNumber evidence="4">2.7.8.-</ecNumber>
        <ecNumber evidence="4">2.7.8.7</ecNumber>
    </submittedName>
</protein>
<sequence length="210" mass="23382">MAVNGYHLAVGDVAQLKDDALATRWLAAEWLQDAPGGRRRDEWIAARVLLAMLLNNGPLPQLERSAQGKPHHPQLPAFNISNSGKSVAVLVGEGDVGCDLEIIRPRARFMAIARHSFDTSLCDWLESLPEVEHIPQFWRLWTAHEAVLKQRGGTVWQMEQLRLPLQTLCPPDRFLHHVTVEDRLIACCGEQPFPANFGAELVILSDDACG</sequence>
<dbReference type="EC" id="2.7.8.7" evidence="4"/>
<dbReference type="GO" id="GO:0019878">
    <property type="term" value="P:lysine biosynthetic process via aminoadipic acid"/>
    <property type="evidence" value="ECO:0007669"/>
    <property type="project" value="TreeGrafter"/>
</dbReference>
<dbReference type="InterPro" id="IPR050559">
    <property type="entry name" value="P-Pant_transferase_sf"/>
</dbReference>
<reference evidence="4 5" key="1">
    <citation type="submission" date="2014-05" db="EMBL/GenBank/DDBJ databases">
        <title>ATOL: Assembling a taxonomically balanced genome-scale reconstruction of the evolutionary history of the Enterobacteriaceae.</title>
        <authorList>
            <person name="Plunkett G.III."/>
            <person name="Neeno-Eckwall E.C."/>
            <person name="Glasner J.D."/>
            <person name="Perna N.T."/>
        </authorList>
    </citation>
    <scope>NUCLEOTIDE SEQUENCE [LARGE SCALE GENOMIC DNA]</scope>
    <source>
        <strain evidence="4 5">ATCC 33320</strain>
    </source>
</reference>
<dbReference type="PANTHER" id="PTHR12215">
    <property type="entry name" value="PHOSPHOPANTETHEINE TRANSFERASE"/>
    <property type="match status" value="1"/>
</dbReference>
<dbReference type="STRING" id="1006004.GBAG_1415"/>
<dbReference type="Proteomes" id="UP000028653">
    <property type="component" value="Unassembled WGS sequence"/>
</dbReference>
<dbReference type="OrthoDB" id="9808281at2"/>
<dbReference type="GO" id="GO:0005829">
    <property type="term" value="C:cytosol"/>
    <property type="evidence" value="ECO:0007669"/>
    <property type="project" value="TreeGrafter"/>
</dbReference>
<evidence type="ECO:0000256" key="1">
    <source>
        <dbReference type="ARBA" id="ARBA00010990"/>
    </source>
</evidence>
<keyword evidence="5" id="KW-1185">Reference proteome</keyword>
<dbReference type="AlphaFoldDB" id="A0A085GH44"/>
<dbReference type="PANTHER" id="PTHR12215:SF10">
    <property type="entry name" value="L-AMINOADIPATE-SEMIALDEHYDE DEHYDROGENASE-PHOSPHOPANTETHEINYL TRANSFERASE"/>
    <property type="match status" value="1"/>
</dbReference>
<name>A0A085GH44_9ENTR</name>
<dbReference type="Gene3D" id="3.90.470.20">
    <property type="entry name" value="4'-phosphopantetheinyl transferase domain"/>
    <property type="match status" value="1"/>
</dbReference>
<dbReference type="GO" id="GO:0000287">
    <property type="term" value="F:magnesium ion binding"/>
    <property type="evidence" value="ECO:0007669"/>
    <property type="project" value="InterPro"/>
</dbReference>
<dbReference type="RefSeq" id="WP_051873649.1">
    <property type="nucleotide sequence ID" value="NZ_JMPI01000022.1"/>
</dbReference>
<gene>
    <name evidence="4" type="ORF">GBAG_1415</name>
</gene>
<dbReference type="InterPro" id="IPR037143">
    <property type="entry name" value="4-PPantetheinyl_Trfase_dom_sf"/>
</dbReference>
<dbReference type="Pfam" id="PF01648">
    <property type="entry name" value="ACPS"/>
    <property type="match status" value="1"/>
</dbReference>
<dbReference type="GO" id="GO:0008897">
    <property type="term" value="F:holo-[acyl-carrier-protein] synthase activity"/>
    <property type="evidence" value="ECO:0007669"/>
    <property type="project" value="UniProtKB-EC"/>
</dbReference>
<accession>A0A085GH44</accession>
<dbReference type="InterPro" id="IPR008278">
    <property type="entry name" value="4-PPantetheinyl_Trfase_dom"/>
</dbReference>
<evidence type="ECO:0000256" key="2">
    <source>
        <dbReference type="ARBA" id="ARBA00022679"/>
    </source>
</evidence>
<evidence type="ECO:0000313" key="5">
    <source>
        <dbReference type="Proteomes" id="UP000028653"/>
    </source>
</evidence>
<dbReference type="EMBL" id="JMPI01000022">
    <property type="protein sequence ID" value="KFC83039.1"/>
    <property type="molecule type" value="Genomic_DNA"/>
</dbReference>
<keyword evidence="2 4" id="KW-0808">Transferase</keyword>
<feature type="domain" description="4'-phosphopantetheinyl transferase" evidence="3">
    <location>
        <begin position="96"/>
        <end position="155"/>
    </location>
</feature>
<proteinExistence type="inferred from homology"/>
<dbReference type="SUPFAM" id="SSF56214">
    <property type="entry name" value="4'-phosphopantetheinyl transferase"/>
    <property type="match status" value="1"/>
</dbReference>
<dbReference type="EC" id="2.7.8.-" evidence="4"/>
<comment type="similarity">
    <text evidence="1">Belongs to the P-Pant transferase superfamily. Gsp/Sfp/HetI/AcpT family.</text>
</comment>
<organism evidence="4 5">
    <name type="scientific">Buttiauxella agrestis ATCC 33320</name>
    <dbReference type="NCBI Taxonomy" id="1006004"/>
    <lineage>
        <taxon>Bacteria</taxon>
        <taxon>Pseudomonadati</taxon>
        <taxon>Pseudomonadota</taxon>
        <taxon>Gammaproteobacteria</taxon>
        <taxon>Enterobacterales</taxon>
        <taxon>Enterobacteriaceae</taxon>
        <taxon>Buttiauxella</taxon>
    </lineage>
</organism>
<dbReference type="eggNOG" id="COG2091">
    <property type="taxonomic scope" value="Bacteria"/>
</dbReference>